<dbReference type="PROSITE" id="PS00843">
    <property type="entry name" value="DALA_DALA_LIGASE_1"/>
    <property type="match status" value="1"/>
</dbReference>
<protein>
    <recommendedName>
        <fullName evidence="4">D-alanine--D-alanine ligase N-terminal domain-containing protein</fullName>
    </recommendedName>
</protein>
<evidence type="ECO:0000256" key="1">
    <source>
        <dbReference type="SAM" id="Phobius"/>
    </source>
</evidence>
<proteinExistence type="predicted"/>
<keyword evidence="1" id="KW-0812">Transmembrane</keyword>
<sequence>MRRVFTPPMLLFLPPPPLFSFPPTQYSISIIGEFGTALPKLCLLSCRRHLTEEVSLSILRLPRFRYLHVYFHLLMWGISTGAWTRSYYSMNGSVFFNFFPSRFRHTTEEAIATCIEAIEPARAALTSQLRNTVINDLIEGLTKHDWFTELDIADEPPPVRFSLREWINQAKEVQATVFIAVHGGIGEDGTLQALLEAEGFLIQLLSYKSTVLNGLYVLPVPIAHFFLSFFLSFFPIEGPRVIALKTCMDKVATSNSLYILILSCRGYM</sequence>
<organism evidence="2 3">
    <name type="scientific">Carya illinoinensis</name>
    <name type="common">Pecan</name>
    <dbReference type="NCBI Taxonomy" id="32201"/>
    <lineage>
        <taxon>Eukaryota</taxon>
        <taxon>Viridiplantae</taxon>
        <taxon>Streptophyta</taxon>
        <taxon>Embryophyta</taxon>
        <taxon>Tracheophyta</taxon>
        <taxon>Spermatophyta</taxon>
        <taxon>Magnoliopsida</taxon>
        <taxon>eudicotyledons</taxon>
        <taxon>Gunneridae</taxon>
        <taxon>Pentapetalae</taxon>
        <taxon>rosids</taxon>
        <taxon>fabids</taxon>
        <taxon>Fagales</taxon>
        <taxon>Juglandaceae</taxon>
        <taxon>Carya</taxon>
    </lineage>
</organism>
<gene>
    <name evidence="2" type="ORF">I3842_01G266600</name>
</gene>
<keyword evidence="1" id="KW-1133">Transmembrane helix</keyword>
<evidence type="ECO:0000313" key="2">
    <source>
        <dbReference type="EMBL" id="KAG6734313.1"/>
    </source>
</evidence>
<evidence type="ECO:0000313" key="3">
    <source>
        <dbReference type="Proteomes" id="UP000811246"/>
    </source>
</evidence>
<dbReference type="InterPro" id="IPR000291">
    <property type="entry name" value="D-Ala_lig_Van_CS"/>
</dbReference>
<dbReference type="EMBL" id="CM031825">
    <property type="protein sequence ID" value="KAG6734313.1"/>
    <property type="molecule type" value="Genomic_DNA"/>
</dbReference>
<feature type="transmembrane region" description="Helical" evidence="1">
    <location>
        <begin position="215"/>
        <end position="236"/>
    </location>
</feature>
<reference evidence="2" key="1">
    <citation type="submission" date="2021-01" db="EMBL/GenBank/DDBJ databases">
        <authorList>
            <person name="Lovell J.T."/>
            <person name="Bentley N."/>
            <person name="Bhattarai G."/>
            <person name="Jenkins J.W."/>
            <person name="Sreedasyam A."/>
            <person name="Alarcon Y."/>
            <person name="Bock C."/>
            <person name="Boston L."/>
            <person name="Carlson J."/>
            <person name="Cervantes K."/>
            <person name="Clermont K."/>
            <person name="Krom N."/>
            <person name="Kubenka K."/>
            <person name="Mamidi S."/>
            <person name="Mattison C."/>
            <person name="Monteros M."/>
            <person name="Pisani C."/>
            <person name="Plott C."/>
            <person name="Rajasekar S."/>
            <person name="Rhein H.S."/>
            <person name="Rohla C."/>
            <person name="Song M."/>
            <person name="Hilaire R.S."/>
            <person name="Shu S."/>
            <person name="Wells L."/>
            <person name="Wang X."/>
            <person name="Webber J."/>
            <person name="Heerema R.J."/>
            <person name="Klein P."/>
            <person name="Conner P."/>
            <person name="Grauke L."/>
            <person name="Grimwood J."/>
            <person name="Schmutz J."/>
            <person name="Randall J.J."/>
        </authorList>
    </citation>
    <scope>NUCLEOTIDE SEQUENCE</scope>
    <source>
        <tissue evidence="2">Leaf</tissue>
    </source>
</reference>
<evidence type="ECO:0008006" key="4">
    <source>
        <dbReference type="Google" id="ProtNLM"/>
    </source>
</evidence>
<dbReference type="AlphaFoldDB" id="A0A922GAC2"/>
<keyword evidence="1" id="KW-0472">Membrane</keyword>
<accession>A0A922GAC2</accession>
<dbReference type="Proteomes" id="UP000811246">
    <property type="component" value="Chromosome 1"/>
</dbReference>
<name>A0A922GAC2_CARIL</name>
<comment type="caution">
    <text evidence="2">The sequence shown here is derived from an EMBL/GenBank/DDBJ whole genome shotgun (WGS) entry which is preliminary data.</text>
</comment>